<protein>
    <submittedName>
        <fullName evidence="1">Uncharacterized protein</fullName>
    </submittedName>
</protein>
<dbReference type="KEGG" id="bbet:F8237_22035"/>
<evidence type="ECO:0000313" key="1">
    <source>
        <dbReference type="EMBL" id="QFI74849.1"/>
    </source>
</evidence>
<sequence>MLLPCYVKMKNGKEPDATFGFAKCYDGFDAAWDAVDMALRRRLDLPDGAFKVVCDWGLTYWLSEDGLQHNLTCSFMLRLAVNLRYGDEAEIVTCMDDESGGLGAIHIPNPDTGQRKVVADLFGIMPSILADDASGKLKHDFYAWLDAQVGGRPALAAASACPRAPAMTEIKDGIAVAQKGRGTPRKILEGPGPIEVVRPSGAQFIVNNTGKEPRGRIMFKKDGREVLTLAIGASEITRPVLSLIELAFNAGHRRGMSEAYDIVRSKKALAAMAVAGNA</sequence>
<evidence type="ECO:0000313" key="2">
    <source>
        <dbReference type="Proteomes" id="UP000325641"/>
    </source>
</evidence>
<accession>A0A5P6P8Z1</accession>
<dbReference type="Proteomes" id="UP000325641">
    <property type="component" value="Chromosome"/>
</dbReference>
<dbReference type="EMBL" id="CP044543">
    <property type="protein sequence ID" value="QFI74849.1"/>
    <property type="molecule type" value="Genomic_DNA"/>
</dbReference>
<proteinExistence type="predicted"/>
<gene>
    <name evidence="1" type="ORF">F8237_22035</name>
</gene>
<dbReference type="AlphaFoldDB" id="A0A5P6P8Z1"/>
<dbReference type="RefSeq" id="WP_151647844.1">
    <property type="nucleotide sequence ID" value="NZ_CP044543.1"/>
</dbReference>
<name>A0A5P6P8Z1_9BRAD</name>
<reference evidence="2" key="1">
    <citation type="submission" date="2019-10" db="EMBL/GenBank/DDBJ databases">
        <title>Complete Genome Sequence of Bradyrhizobium betae type strain PL7HG1T.</title>
        <authorList>
            <person name="Bromfield E.S.P."/>
            <person name="Cloutier S."/>
        </authorList>
    </citation>
    <scope>NUCLEOTIDE SEQUENCE [LARGE SCALE GENOMIC DNA]</scope>
    <source>
        <strain evidence="2">PL7HG1</strain>
    </source>
</reference>
<organism evidence="1 2">
    <name type="scientific">Bradyrhizobium betae</name>
    <dbReference type="NCBI Taxonomy" id="244734"/>
    <lineage>
        <taxon>Bacteria</taxon>
        <taxon>Pseudomonadati</taxon>
        <taxon>Pseudomonadota</taxon>
        <taxon>Alphaproteobacteria</taxon>
        <taxon>Hyphomicrobiales</taxon>
        <taxon>Nitrobacteraceae</taxon>
        <taxon>Bradyrhizobium</taxon>
    </lineage>
</organism>